<dbReference type="GeneID" id="27667671"/>
<comment type="caution">
    <text evidence="2">The sequence shown here is derived from an EMBL/GenBank/DDBJ whole genome shotgun (WGS) entry which is preliminary data.</text>
</comment>
<feature type="compositionally biased region" description="Basic and acidic residues" evidence="1">
    <location>
        <begin position="98"/>
        <end position="115"/>
    </location>
</feature>
<dbReference type="KEGG" id="ssck:SPSK_05652"/>
<proteinExistence type="predicted"/>
<dbReference type="Proteomes" id="UP000033710">
    <property type="component" value="Unassembled WGS sequence"/>
</dbReference>
<feature type="region of interest" description="Disordered" evidence="1">
    <location>
        <begin position="1"/>
        <end position="133"/>
    </location>
</feature>
<dbReference type="EMBL" id="AXCR01000012">
    <property type="protein sequence ID" value="KJR81021.1"/>
    <property type="molecule type" value="Genomic_DNA"/>
</dbReference>
<feature type="compositionally biased region" description="Basic and acidic residues" evidence="1">
    <location>
        <begin position="31"/>
        <end position="46"/>
    </location>
</feature>
<evidence type="ECO:0000256" key="1">
    <source>
        <dbReference type="SAM" id="MobiDB-lite"/>
    </source>
</evidence>
<evidence type="ECO:0000313" key="2">
    <source>
        <dbReference type="EMBL" id="KJR81021.1"/>
    </source>
</evidence>
<accession>A0A0F2LYQ7</accession>
<sequence>MQRRRARSIRPYESKGLAKGLVRSGVGPDALDGKARAANTEKRRGSDVNTKFARPEEKKRKRRTQGDVSGDLARPAVEKARQEELETIVKTGSDEGCEGDKEGRRGAGGETKKTPNDTVEEGGRKQILTEGTM</sequence>
<organism evidence="2 3">
    <name type="scientific">Sporothrix schenckii 1099-18</name>
    <dbReference type="NCBI Taxonomy" id="1397361"/>
    <lineage>
        <taxon>Eukaryota</taxon>
        <taxon>Fungi</taxon>
        <taxon>Dikarya</taxon>
        <taxon>Ascomycota</taxon>
        <taxon>Pezizomycotina</taxon>
        <taxon>Sordariomycetes</taxon>
        <taxon>Sordariomycetidae</taxon>
        <taxon>Ophiostomatales</taxon>
        <taxon>Ophiostomataceae</taxon>
        <taxon>Sporothrix</taxon>
    </lineage>
</organism>
<dbReference type="RefSeq" id="XP_016583697.1">
    <property type="nucleotide sequence ID" value="XM_016732394.1"/>
</dbReference>
<protein>
    <submittedName>
        <fullName evidence="2">Uncharacterized protein</fullName>
    </submittedName>
</protein>
<gene>
    <name evidence="2" type="ORF">SPSK_05652</name>
</gene>
<dbReference type="AlphaFoldDB" id="A0A0F2LYQ7"/>
<name>A0A0F2LYQ7_SPOSC</name>
<evidence type="ECO:0000313" key="3">
    <source>
        <dbReference type="Proteomes" id="UP000033710"/>
    </source>
</evidence>
<reference evidence="2 3" key="1">
    <citation type="journal article" date="2014" name="BMC Genomics">
        <title>Comparative genomics of the major fungal agents of human and animal Sporotrichosis: Sporothrix schenckii and Sporothrix brasiliensis.</title>
        <authorList>
            <person name="Teixeira M.M."/>
            <person name="de Almeida L.G."/>
            <person name="Kubitschek-Barreira P."/>
            <person name="Alves F.L."/>
            <person name="Kioshima E.S."/>
            <person name="Abadio A.K."/>
            <person name="Fernandes L."/>
            <person name="Derengowski L.S."/>
            <person name="Ferreira K.S."/>
            <person name="Souza R.C."/>
            <person name="Ruiz J.C."/>
            <person name="de Andrade N.C."/>
            <person name="Paes H.C."/>
            <person name="Nicola A.M."/>
            <person name="Albuquerque P."/>
            <person name="Gerber A.L."/>
            <person name="Martins V.P."/>
            <person name="Peconick L.D."/>
            <person name="Neto A.V."/>
            <person name="Chaucanez C.B."/>
            <person name="Silva P.A."/>
            <person name="Cunha O.L."/>
            <person name="de Oliveira F.F."/>
            <person name="dos Santos T.C."/>
            <person name="Barros A.L."/>
            <person name="Soares M.A."/>
            <person name="de Oliveira L.M."/>
            <person name="Marini M.M."/>
            <person name="Villalobos-Duno H."/>
            <person name="Cunha M.M."/>
            <person name="de Hoog S."/>
            <person name="da Silveira J.F."/>
            <person name="Henrissat B."/>
            <person name="Nino-Vega G.A."/>
            <person name="Cisalpino P.S."/>
            <person name="Mora-Montes H.M."/>
            <person name="Almeida S.R."/>
            <person name="Stajich J.E."/>
            <person name="Lopes-Bezerra L.M."/>
            <person name="Vasconcelos A.T."/>
            <person name="Felipe M.S."/>
        </authorList>
    </citation>
    <scope>NUCLEOTIDE SEQUENCE [LARGE SCALE GENOMIC DNA]</scope>
    <source>
        <strain evidence="2 3">1099-18</strain>
    </source>
</reference>
<dbReference type="VEuPathDB" id="FungiDB:SPSK_05652"/>
<reference evidence="2 3" key="2">
    <citation type="journal article" date="2015" name="Eukaryot. Cell">
        <title>Asexual propagation of a virulent clone complex in a human and feline outbreak of sporotrichosis.</title>
        <authorList>
            <person name="Teixeira Mde M."/>
            <person name="Rodrigues A.M."/>
            <person name="Tsui C.K."/>
            <person name="de Almeida L.G."/>
            <person name="Van Diepeningen A.D."/>
            <person name="van den Ende B.G."/>
            <person name="Fernandes G.F."/>
            <person name="Kano R."/>
            <person name="Hamelin R.C."/>
            <person name="Lopes-Bezerra L.M."/>
            <person name="Vasconcelos A.T."/>
            <person name="de Hoog S."/>
            <person name="de Camargo Z.P."/>
            <person name="Felipe M.S."/>
        </authorList>
    </citation>
    <scope>NUCLEOTIDE SEQUENCE [LARGE SCALE GENOMIC DNA]</scope>
    <source>
        <strain evidence="2 3">1099-18</strain>
    </source>
</reference>